<comment type="catalytic activity">
    <reaction evidence="10 11">
        <text>nicotinate beta-D-ribonucleotide + ATP + H(+) = deamido-NAD(+) + diphosphate</text>
        <dbReference type="Rhea" id="RHEA:22860"/>
        <dbReference type="ChEBI" id="CHEBI:15378"/>
        <dbReference type="ChEBI" id="CHEBI:30616"/>
        <dbReference type="ChEBI" id="CHEBI:33019"/>
        <dbReference type="ChEBI" id="CHEBI:57502"/>
        <dbReference type="ChEBI" id="CHEBI:58437"/>
        <dbReference type="EC" id="2.7.7.18"/>
    </reaction>
</comment>
<gene>
    <name evidence="11 13" type="primary">nadD</name>
    <name evidence="13" type="ORF">G3M78_03410</name>
</gene>
<evidence type="ECO:0000256" key="5">
    <source>
        <dbReference type="ARBA" id="ARBA00022679"/>
    </source>
</evidence>
<keyword evidence="6 11" id="KW-0548">Nucleotidyltransferase</keyword>
<dbReference type="Gene3D" id="3.40.50.620">
    <property type="entry name" value="HUPs"/>
    <property type="match status" value="1"/>
</dbReference>
<evidence type="ECO:0000256" key="11">
    <source>
        <dbReference type="HAMAP-Rule" id="MF_00244"/>
    </source>
</evidence>
<comment type="function">
    <text evidence="1 11">Catalyzes the reversible adenylation of nicotinate mononucleotide (NaMN) to nicotinic acid adenine dinucleotide (NaAD).</text>
</comment>
<dbReference type="InterPro" id="IPR014729">
    <property type="entry name" value="Rossmann-like_a/b/a_fold"/>
</dbReference>
<protein>
    <recommendedName>
        <fullName evidence="11">Probable nicotinate-nucleotide adenylyltransferase</fullName>
        <ecNumber evidence="11">2.7.7.18</ecNumber>
    </recommendedName>
    <alternativeName>
        <fullName evidence="11">Deamido-NAD(+) diphosphorylase</fullName>
    </alternativeName>
    <alternativeName>
        <fullName evidence="11">Deamido-NAD(+) pyrophosphorylase</fullName>
    </alternativeName>
    <alternativeName>
        <fullName evidence="11">Nicotinate mononucleotide adenylyltransferase</fullName>
        <shortName evidence="11">NaMN adenylyltransferase</shortName>
    </alternativeName>
</protein>
<dbReference type="Proteomes" id="UP000594464">
    <property type="component" value="Chromosome"/>
</dbReference>
<dbReference type="PANTHER" id="PTHR39321:SF3">
    <property type="entry name" value="PHOSPHOPANTETHEINE ADENYLYLTRANSFERASE"/>
    <property type="match status" value="1"/>
</dbReference>
<evidence type="ECO:0000256" key="10">
    <source>
        <dbReference type="ARBA" id="ARBA00048721"/>
    </source>
</evidence>
<keyword evidence="8 11" id="KW-0067">ATP-binding</keyword>
<comment type="pathway">
    <text evidence="2 11">Cofactor biosynthesis; NAD(+) biosynthesis; deamido-NAD(+) from nicotinate D-ribonucleotide: step 1/1.</text>
</comment>
<accession>A0A7T0C0X4</accession>
<dbReference type="NCBIfam" id="TIGR00125">
    <property type="entry name" value="cyt_tran_rel"/>
    <property type="match status" value="1"/>
</dbReference>
<dbReference type="PANTHER" id="PTHR39321">
    <property type="entry name" value="NICOTINATE-NUCLEOTIDE ADENYLYLTRANSFERASE-RELATED"/>
    <property type="match status" value="1"/>
</dbReference>
<evidence type="ECO:0000256" key="1">
    <source>
        <dbReference type="ARBA" id="ARBA00002324"/>
    </source>
</evidence>
<evidence type="ECO:0000259" key="12">
    <source>
        <dbReference type="Pfam" id="PF01467"/>
    </source>
</evidence>
<dbReference type="KEGG" id="nva:G3M78_03410"/>
<keyword evidence="5 11" id="KW-0808">Transferase</keyword>
<keyword evidence="9 11" id="KW-0520">NAD</keyword>
<feature type="domain" description="Cytidyltransferase-like" evidence="12">
    <location>
        <begin position="11"/>
        <end position="200"/>
    </location>
</feature>
<dbReference type="InterPro" id="IPR004821">
    <property type="entry name" value="Cyt_trans-like"/>
</dbReference>
<dbReference type="NCBIfam" id="NF000840">
    <property type="entry name" value="PRK00071.1-3"/>
    <property type="match status" value="1"/>
</dbReference>
<evidence type="ECO:0000313" key="13">
    <source>
        <dbReference type="EMBL" id="QPJ64495.1"/>
    </source>
</evidence>
<organism evidence="13 14">
    <name type="scientific">Candidatus Nitrohelix vancouverensis</name>
    <dbReference type="NCBI Taxonomy" id="2705534"/>
    <lineage>
        <taxon>Bacteria</taxon>
        <taxon>Pseudomonadati</taxon>
        <taxon>Nitrospinota/Tectimicrobiota group</taxon>
        <taxon>Nitrospinota</taxon>
        <taxon>Nitrospinia</taxon>
        <taxon>Nitrospinales</taxon>
        <taxon>Nitrospinaceae</taxon>
        <taxon>Candidatus Nitrohelix</taxon>
    </lineage>
</organism>
<dbReference type="EC" id="2.7.7.18" evidence="11"/>
<reference evidence="14" key="1">
    <citation type="submission" date="2020-02" db="EMBL/GenBank/DDBJ databases">
        <title>Genomic and physiological characterization of two novel Nitrospinaceae genera.</title>
        <authorList>
            <person name="Mueller A.J."/>
            <person name="Jung M.-Y."/>
            <person name="Strachan C.R."/>
            <person name="Herbold C.W."/>
            <person name="Kirkegaard R.H."/>
            <person name="Daims H."/>
        </authorList>
    </citation>
    <scope>NUCLEOTIDE SEQUENCE [LARGE SCALE GENOMIC DNA]</scope>
</reference>
<dbReference type="HAMAP" id="MF_00244">
    <property type="entry name" value="NaMN_adenylyltr"/>
    <property type="match status" value="1"/>
</dbReference>
<dbReference type="SUPFAM" id="SSF52374">
    <property type="entry name" value="Nucleotidylyl transferase"/>
    <property type="match status" value="1"/>
</dbReference>
<dbReference type="InterPro" id="IPR005248">
    <property type="entry name" value="NadD/NMNAT"/>
</dbReference>
<sequence>MNDSPKRPVGILGGSFDPIHNGHLSLARAAMIELDLAETLFIPAWVSPHKTHTDVSPAEDRLAMLRLALQGQANCSICEIELQREGVSYSFDTLAELSSQFPQNAWRLILGADAFMEFHTWKDSERFMERCDLAIAPRPGFDWGEADRLLQQPYMKICGPLEPERDAQNAGRFINTRTGRRIAFLNGPVVDLSSSEIRKRIGSRQSVKNMLPEAVEQYIIHECLYTE</sequence>
<evidence type="ECO:0000256" key="7">
    <source>
        <dbReference type="ARBA" id="ARBA00022741"/>
    </source>
</evidence>
<evidence type="ECO:0000256" key="2">
    <source>
        <dbReference type="ARBA" id="ARBA00005019"/>
    </source>
</evidence>
<dbReference type="GO" id="GO:0004515">
    <property type="term" value="F:nicotinate-nucleotide adenylyltransferase activity"/>
    <property type="evidence" value="ECO:0007669"/>
    <property type="project" value="UniProtKB-UniRule"/>
</dbReference>
<evidence type="ECO:0000256" key="4">
    <source>
        <dbReference type="ARBA" id="ARBA00022642"/>
    </source>
</evidence>
<evidence type="ECO:0000256" key="3">
    <source>
        <dbReference type="ARBA" id="ARBA00009014"/>
    </source>
</evidence>
<dbReference type="UniPathway" id="UPA00253">
    <property type="reaction ID" value="UER00332"/>
</dbReference>
<proteinExistence type="inferred from homology"/>
<comment type="similarity">
    <text evidence="3 11">Belongs to the NadD family.</text>
</comment>
<evidence type="ECO:0000256" key="9">
    <source>
        <dbReference type="ARBA" id="ARBA00023027"/>
    </source>
</evidence>
<dbReference type="AlphaFoldDB" id="A0A7T0C0X4"/>
<keyword evidence="4 11" id="KW-0662">Pyridine nucleotide biosynthesis</keyword>
<dbReference type="CDD" id="cd02165">
    <property type="entry name" value="NMNAT"/>
    <property type="match status" value="1"/>
</dbReference>
<evidence type="ECO:0000256" key="6">
    <source>
        <dbReference type="ARBA" id="ARBA00022695"/>
    </source>
</evidence>
<dbReference type="EMBL" id="CP048620">
    <property type="protein sequence ID" value="QPJ64495.1"/>
    <property type="molecule type" value="Genomic_DNA"/>
</dbReference>
<evidence type="ECO:0000256" key="8">
    <source>
        <dbReference type="ARBA" id="ARBA00022840"/>
    </source>
</evidence>
<dbReference type="GO" id="GO:0005524">
    <property type="term" value="F:ATP binding"/>
    <property type="evidence" value="ECO:0007669"/>
    <property type="project" value="UniProtKB-KW"/>
</dbReference>
<dbReference type="Pfam" id="PF01467">
    <property type="entry name" value="CTP_transf_like"/>
    <property type="match status" value="1"/>
</dbReference>
<dbReference type="NCBIfam" id="TIGR00482">
    <property type="entry name" value="nicotinate (nicotinamide) nucleotide adenylyltransferase"/>
    <property type="match status" value="1"/>
</dbReference>
<keyword evidence="7 11" id="KW-0547">Nucleotide-binding</keyword>
<dbReference type="GO" id="GO:0009435">
    <property type="term" value="P:NAD+ biosynthetic process"/>
    <property type="evidence" value="ECO:0007669"/>
    <property type="project" value="UniProtKB-UniRule"/>
</dbReference>
<evidence type="ECO:0000313" key="14">
    <source>
        <dbReference type="Proteomes" id="UP000594464"/>
    </source>
</evidence>
<name>A0A7T0C0X4_9BACT</name>